<feature type="chain" id="PRO_5004218145" description="Cytochrome c domain-containing protein" evidence="1">
    <location>
        <begin position="27"/>
        <end position="202"/>
    </location>
</feature>
<dbReference type="Proteomes" id="UP000007058">
    <property type="component" value="Chromosome"/>
</dbReference>
<keyword evidence="3" id="KW-1185">Reference proteome</keyword>
<dbReference type="KEGG" id="mag:amb3463"/>
<protein>
    <recommendedName>
        <fullName evidence="4">Cytochrome c domain-containing protein</fullName>
    </recommendedName>
</protein>
<sequence length="202" mass="21845">MLVGRKALLKALTPLLALVMASPALAQDAATTAIVMFDSVCLTCHEGECSGRMALRTERGSEGLAGHVAGYVGRQDEVMVSRLKGLMSQLKTECRLPPPPVALPADGIWDGASLAPLTLADRQRLFVPLGPLNPGTHSTSLRQDEPQRLRLQVVADSFDIVFDQDSTVGPTGTRIHWQVEEPGQYFLRIIGRRPVGTLRISP</sequence>
<evidence type="ECO:0008006" key="4">
    <source>
        <dbReference type="Google" id="ProtNLM"/>
    </source>
</evidence>
<evidence type="ECO:0000313" key="3">
    <source>
        <dbReference type="Proteomes" id="UP000007058"/>
    </source>
</evidence>
<proteinExistence type="predicted"/>
<accession>Q2W1K8</accession>
<evidence type="ECO:0000313" key="2">
    <source>
        <dbReference type="EMBL" id="BAE52267.1"/>
    </source>
</evidence>
<dbReference type="EMBL" id="AP007255">
    <property type="protein sequence ID" value="BAE52267.1"/>
    <property type="molecule type" value="Genomic_DNA"/>
</dbReference>
<dbReference type="STRING" id="342108.amb3463"/>
<dbReference type="HOGENOM" id="CLU_1353291_0_0_5"/>
<feature type="signal peptide" evidence="1">
    <location>
        <begin position="1"/>
        <end position="26"/>
    </location>
</feature>
<keyword evidence="1" id="KW-0732">Signal</keyword>
<dbReference type="AlphaFoldDB" id="Q2W1K8"/>
<reference evidence="2 3" key="1">
    <citation type="journal article" date="2005" name="DNA Res.">
        <title>Complete genome sequence of the facultative anaerobic magnetotactic bacterium Magnetospirillum sp. strain AMB-1.</title>
        <authorList>
            <person name="Matsunaga T."/>
            <person name="Okamura Y."/>
            <person name="Fukuda Y."/>
            <person name="Wahyudi A.T."/>
            <person name="Murase Y."/>
            <person name="Takeyama H."/>
        </authorList>
    </citation>
    <scope>NUCLEOTIDE SEQUENCE [LARGE SCALE GENOMIC DNA]</scope>
    <source>
        <strain evidence="3">ATCC 700264 / AMB-1</strain>
    </source>
</reference>
<name>Q2W1K8_PARM1</name>
<organism evidence="2 3">
    <name type="scientific">Paramagnetospirillum magneticum (strain ATCC 700264 / AMB-1)</name>
    <name type="common">Magnetospirillum magneticum</name>
    <dbReference type="NCBI Taxonomy" id="342108"/>
    <lineage>
        <taxon>Bacteria</taxon>
        <taxon>Pseudomonadati</taxon>
        <taxon>Pseudomonadota</taxon>
        <taxon>Alphaproteobacteria</taxon>
        <taxon>Rhodospirillales</taxon>
        <taxon>Magnetospirillaceae</taxon>
        <taxon>Paramagnetospirillum</taxon>
    </lineage>
</organism>
<evidence type="ECO:0000256" key="1">
    <source>
        <dbReference type="SAM" id="SignalP"/>
    </source>
</evidence>
<gene>
    <name evidence="2" type="ordered locus">amb3463</name>
</gene>